<comment type="caution">
    <text evidence="3">The sequence shown here is derived from an EMBL/GenBank/DDBJ whole genome shotgun (WGS) entry which is preliminary data.</text>
</comment>
<dbReference type="OrthoDB" id="19054at2759"/>
<dbReference type="PANTHER" id="PTHR12419:SF11">
    <property type="entry name" value="OTU DOMAIN-CONTAINING PROTEIN DDB_G0284757"/>
    <property type="match status" value="1"/>
</dbReference>
<dbReference type="InterPro" id="IPR003323">
    <property type="entry name" value="OTU_dom"/>
</dbReference>
<dbReference type="CDD" id="cd22758">
    <property type="entry name" value="OTU_232R-like"/>
    <property type="match status" value="1"/>
</dbReference>
<protein>
    <recommendedName>
        <fullName evidence="2">OTU domain-containing protein</fullName>
    </recommendedName>
</protein>
<feature type="compositionally biased region" description="Basic and acidic residues" evidence="1">
    <location>
        <begin position="123"/>
        <end position="142"/>
    </location>
</feature>
<accession>A0A8J6CI12</accession>
<dbReference type="SUPFAM" id="SSF54001">
    <property type="entry name" value="Cysteine proteinases"/>
    <property type="match status" value="1"/>
</dbReference>
<feature type="region of interest" description="Disordered" evidence="1">
    <location>
        <begin position="123"/>
        <end position="196"/>
    </location>
</feature>
<evidence type="ECO:0000259" key="2">
    <source>
        <dbReference type="PROSITE" id="PS50802"/>
    </source>
</evidence>
<dbReference type="PANTHER" id="PTHR12419">
    <property type="entry name" value="OTU DOMAIN CONTAINING PROTEIN"/>
    <property type="match status" value="1"/>
</dbReference>
<keyword evidence="4" id="KW-1185">Reference proteome</keyword>
<reference evidence="3" key="1">
    <citation type="submission" date="2021-05" db="EMBL/GenBank/DDBJ databases">
        <title>The genome of the haptophyte Pavlova lutheri (Diacronema luteri, Pavlovales) - a model for lipid biosynthesis in eukaryotic algae.</title>
        <authorList>
            <person name="Hulatt C.J."/>
            <person name="Posewitz M.C."/>
        </authorList>
    </citation>
    <scope>NUCLEOTIDE SEQUENCE</scope>
    <source>
        <strain evidence="3">NIVA-4/92</strain>
    </source>
</reference>
<feature type="compositionally biased region" description="Low complexity" evidence="1">
    <location>
        <begin position="143"/>
        <end position="156"/>
    </location>
</feature>
<evidence type="ECO:0000313" key="3">
    <source>
        <dbReference type="EMBL" id="KAG8468323.1"/>
    </source>
</evidence>
<dbReference type="GO" id="GO:0004843">
    <property type="term" value="F:cysteine-type deubiquitinase activity"/>
    <property type="evidence" value="ECO:0007669"/>
    <property type="project" value="TreeGrafter"/>
</dbReference>
<proteinExistence type="predicted"/>
<organism evidence="3 4">
    <name type="scientific">Diacronema lutheri</name>
    <name type="common">Unicellular marine alga</name>
    <name type="synonym">Monochrysis lutheri</name>
    <dbReference type="NCBI Taxonomy" id="2081491"/>
    <lineage>
        <taxon>Eukaryota</taxon>
        <taxon>Haptista</taxon>
        <taxon>Haptophyta</taxon>
        <taxon>Pavlovophyceae</taxon>
        <taxon>Pavlovales</taxon>
        <taxon>Pavlovaceae</taxon>
        <taxon>Diacronema</taxon>
    </lineage>
</organism>
<feature type="compositionally biased region" description="Polar residues" evidence="1">
    <location>
        <begin position="394"/>
        <end position="403"/>
    </location>
</feature>
<evidence type="ECO:0000313" key="4">
    <source>
        <dbReference type="Proteomes" id="UP000751190"/>
    </source>
</evidence>
<feature type="region of interest" description="Disordered" evidence="1">
    <location>
        <begin position="212"/>
        <end position="268"/>
    </location>
</feature>
<dbReference type="Gene3D" id="1.20.58.80">
    <property type="entry name" value="Phosphotransferase system, lactose/cellobiose-type IIA subunit"/>
    <property type="match status" value="1"/>
</dbReference>
<dbReference type="InterPro" id="IPR015063">
    <property type="entry name" value="USP8_dimer"/>
</dbReference>
<dbReference type="EMBL" id="JAGTXO010000004">
    <property type="protein sequence ID" value="KAG8468323.1"/>
    <property type="molecule type" value="Genomic_DNA"/>
</dbReference>
<dbReference type="InterPro" id="IPR050704">
    <property type="entry name" value="Peptidase_C85-like"/>
</dbReference>
<dbReference type="PROSITE" id="PS50802">
    <property type="entry name" value="OTU"/>
    <property type="match status" value="1"/>
</dbReference>
<feature type="domain" description="OTU" evidence="2">
    <location>
        <begin position="468"/>
        <end position="613"/>
    </location>
</feature>
<feature type="region of interest" description="Disordered" evidence="1">
    <location>
        <begin position="282"/>
        <end position="454"/>
    </location>
</feature>
<dbReference type="OMA" id="EYCHIVH"/>
<dbReference type="SUPFAM" id="SSF140856">
    <property type="entry name" value="USP8 N-terminal domain-like"/>
    <property type="match status" value="1"/>
</dbReference>
<dbReference type="AlphaFoldDB" id="A0A8J6CI12"/>
<dbReference type="Gene3D" id="3.90.70.80">
    <property type="match status" value="1"/>
</dbReference>
<feature type="compositionally biased region" description="Basic and acidic residues" evidence="1">
    <location>
        <begin position="300"/>
        <end position="315"/>
    </location>
</feature>
<dbReference type="Pfam" id="PF02338">
    <property type="entry name" value="OTU"/>
    <property type="match status" value="1"/>
</dbReference>
<sequence length="613" mass="66776">MVRTIEELSRQAAVGRVQPDAPLERYLSAASKVCGEGYDRYEQGDMEAAFIYLLRFVTLIFEQLQRHPDWRVPKTAEQHNKKRLYTDQATTAIQLLEEVKRELISVLHTDDAIRRREALVTQRAREEELRRREEERRREETRAAQAAAEARLQAALKPPPLDPSRLLAILGETGQAQRGAAGEPSAGGWGGEQDGRARSFYPALASEPRNPAPSYLSFLPPQQQYAPTDGRRPPSAAVTAPDLHLSGNGELISMDPEPPPSAADGGPTATDVLVAALADAPPLPASEPARAGAAPVTDAPRAERDADAARAHGGHDLQAGSAEEDRSPSETETEADDETRDERDEQQRQPAPIVQRAQPTDGPPRGATAGTDGGNAVAREDGRGALERERGSVNAETARSSAYPNAERPHTSFAVGNVPKGPVTATSAAQRDYHAVGAPPPPKLSARPAPTTQDQRVRLRHHLELRGFVEEPVPGDGNCQFHALVDQLQQNGVTGVDARSLRTKAVTWLEKNAARPMDDGSSAGGTCTLKESIGVSDWARYLADMHRHGVTWGDEGTLLAVSVLYRAEIVIISSLSEEYCHIVHPPPAWKVPLRMRLYLGHYHEFHYVSVRFA</sequence>
<name>A0A8J6CI12_DIALT</name>
<gene>
    <name evidence="3" type="ORF">KFE25_013406</name>
</gene>
<dbReference type="GO" id="GO:0016579">
    <property type="term" value="P:protein deubiquitination"/>
    <property type="evidence" value="ECO:0007669"/>
    <property type="project" value="TreeGrafter"/>
</dbReference>
<dbReference type="InterPro" id="IPR038765">
    <property type="entry name" value="Papain-like_cys_pep_sf"/>
</dbReference>
<feature type="compositionally biased region" description="Basic and acidic residues" evidence="1">
    <location>
        <begin position="378"/>
        <end position="391"/>
    </location>
</feature>
<dbReference type="Pfam" id="PF08969">
    <property type="entry name" value="USP8_dimer"/>
    <property type="match status" value="1"/>
</dbReference>
<evidence type="ECO:0000256" key="1">
    <source>
        <dbReference type="SAM" id="MobiDB-lite"/>
    </source>
</evidence>
<dbReference type="Proteomes" id="UP000751190">
    <property type="component" value="Unassembled WGS sequence"/>
</dbReference>